<feature type="domain" description="Pacifastin" evidence="1">
    <location>
        <begin position="157"/>
        <end position="181"/>
    </location>
</feature>
<name>A0A8J1UI07_OWEFU</name>
<sequence length="336" mass="36522">MASLIWSLLCLVCVLYSVLSQDVDVENAREPACLFAENNYKLDECFEDPNSCNRCCCRDFAGDFAVTCTRMFCPKETSKEVVCEYKGKQYGLNENFLSTDGCNTCQCTEGGKVACTEMFCGDSIENNKEEKVEHIEDNFVCEFRGERYNTMDSFDAKDGCNVCTCNADGTVSCTQRECSDLEESGPLYEFSPEGAEAHNEDTLDVEKASMCSYSGKTYMEGESFMADDGCNKCNCAKGGAIACTMMFCVGKNTDGMGICSYNGKSYNLGDKFKSSDGCNTCNCDTSGNVACTQMICDGNNAADVDQNASYKSEERSGAGQVAWSCALFASILAVVA</sequence>
<dbReference type="AlphaFoldDB" id="A0A8J1UI07"/>
<dbReference type="SUPFAM" id="SSF57603">
    <property type="entry name" value="FnI-like domain"/>
    <property type="match status" value="4"/>
</dbReference>
<dbReference type="GO" id="GO:0045202">
    <property type="term" value="C:synapse"/>
    <property type="evidence" value="ECO:0007669"/>
    <property type="project" value="UniProtKB-SubCell"/>
</dbReference>
<evidence type="ECO:0000259" key="1">
    <source>
        <dbReference type="Pfam" id="PF05375"/>
    </source>
</evidence>
<dbReference type="EMBL" id="CAIIXF020000358">
    <property type="protein sequence ID" value="CAH1803240.1"/>
    <property type="molecule type" value="Genomic_DNA"/>
</dbReference>
<dbReference type="PANTHER" id="PTHR46252:SF3">
    <property type="entry name" value="KIELIN_CHORDIN-LIKE PROTEIN"/>
    <property type="match status" value="1"/>
</dbReference>
<feature type="domain" description="Pacifastin" evidence="1">
    <location>
        <begin position="220"/>
        <end position="252"/>
    </location>
</feature>
<reference evidence="2" key="1">
    <citation type="submission" date="2022-03" db="EMBL/GenBank/DDBJ databases">
        <authorList>
            <person name="Martin C."/>
        </authorList>
    </citation>
    <scope>NUCLEOTIDE SEQUENCE</scope>
</reference>
<proteinExistence type="predicted"/>
<dbReference type="OrthoDB" id="6095958at2759"/>
<gene>
    <name evidence="2" type="ORF">OFUS_LOCUS26851</name>
</gene>
<dbReference type="PANTHER" id="PTHR46252">
    <property type="entry name" value="BRORIN FAMILY MEMBER"/>
    <property type="match status" value="1"/>
</dbReference>
<dbReference type="InterPro" id="IPR008037">
    <property type="entry name" value="Pacifastin_dom"/>
</dbReference>
<dbReference type="Proteomes" id="UP000749559">
    <property type="component" value="Unassembled WGS sequence"/>
</dbReference>
<protein>
    <recommendedName>
        <fullName evidence="1">Pacifastin domain-containing protein</fullName>
    </recommendedName>
</protein>
<dbReference type="InterPro" id="IPR042979">
    <property type="entry name" value="VWC2/VWC2L"/>
</dbReference>
<accession>A0A8J1UI07</accession>
<dbReference type="GO" id="GO:0030414">
    <property type="term" value="F:peptidase inhibitor activity"/>
    <property type="evidence" value="ECO:0007669"/>
    <property type="project" value="InterPro"/>
</dbReference>
<keyword evidence="3" id="KW-1185">Reference proteome</keyword>
<dbReference type="Pfam" id="PF05375">
    <property type="entry name" value="Pacifastin_I"/>
    <property type="match status" value="2"/>
</dbReference>
<evidence type="ECO:0000313" key="2">
    <source>
        <dbReference type="EMBL" id="CAH1803240.1"/>
    </source>
</evidence>
<dbReference type="Gene3D" id="2.10.70.10">
    <property type="entry name" value="Complement Module, domain 1"/>
    <property type="match status" value="4"/>
</dbReference>
<evidence type="ECO:0000313" key="3">
    <source>
        <dbReference type="Proteomes" id="UP000749559"/>
    </source>
</evidence>
<dbReference type="GO" id="GO:0005615">
    <property type="term" value="C:extracellular space"/>
    <property type="evidence" value="ECO:0007669"/>
    <property type="project" value="TreeGrafter"/>
</dbReference>
<dbReference type="Pfam" id="PF23334">
    <property type="entry name" value="VWC2L_2nd"/>
    <property type="match status" value="1"/>
</dbReference>
<dbReference type="GO" id="GO:0030514">
    <property type="term" value="P:negative regulation of BMP signaling pathway"/>
    <property type="evidence" value="ECO:0007669"/>
    <property type="project" value="TreeGrafter"/>
</dbReference>
<comment type="caution">
    <text evidence="2">The sequence shown here is derived from an EMBL/GenBank/DDBJ whole genome shotgun (WGS) entry which is preliminary data.</text>
</comment>
<organism evidence="2 3">
    <name type="scientific">Owenia fusiformis</name>
    <name type="common">Polychaete worm</name>
    <dbReference type="NCBI Taxonomy" id="6347"/>
    <lineage>
        <taxon>Eukaryota</taxon>
        <taxon>Metazoa</taxon>
        <taxon>Spiralia</taxon>
        <taxon>Lophotrochozoa</taxon>
        <taxon>Annelida</taxon>
        <taxon>Polychaeta</taxon>
        <taxon>Sedentaria</taxon>
        <taxon>Canalipalpata</taxon>
        <taxon>Sabellida</taxon>
        <taxon>Oweniida</taxon>
        <taxon>Oweniidae</taxon>
        <taxon>Owenia</taxon>
    </lineage>
</organism>
<dbReference type="GO" id="GO:0032281">
    <property type="term" value="C:AMPA glutamate receptor complex"/>
    <property type="evidence" value="ECO:0007669"/>
    <property type="project" value="TreeGrafter"/>
</dbReference>